<name>A0ABX9EAR4_9PSEU</name>
<dbReference type="EMBL" id="QLTT01000004">
    <property type="protein sequence ID" value="RAS65572.1"/>
    <property type="molecule type" value="Genomic_DNA"/>
</dbReference>
<keyword evidence="2" id="KW-0472">Membrane</keyword>
<keyword evidence="2" id="KW-0812">Transmembrane</keyword>
<sequence>MPGSEENICDDRCYNSGPGEPEPNEEPGDTAQLRIEFDDKAADVRGPSSRLHELTDSMSLTVATVGGAAGPTLALGALPEGEPAWVTGAVVGAQLVFLAYVVTTIFVRRSRRTRSA</sequence>
<gene>
    <name evidence="3" type="ORF">C8D87_104119</name>
</gene>
<organism evidence="3 4">
    <name type="scientific">Lentzea atacamensis</name>
    <dbReference type="NCBI Taxonomy" id="531938"/>
    <lineage>
        <taxon>Bacteria</taxon>
        <taxon>Bacillati</taxon>
        <taxon>Actinomycetota</taxon>
        <taxon>Actinomycetes</taxon>
        <taxon>Pseudonocardiales</taxon>
        <taxon>Pseudonocardiaceae</taxon>
        <taxon>Lentzea</taxon>
    </lineage>
</organism>
<accession>A0ABX9EAR4</accession>
<comment type="caution">
    <text evidence="3">The sequence shown here is derived from an EMBL/GenBank/DDBJ whole genome shotgun (WGS) entry which is preliminary data.</text>
</comment>
<protein>
    <submittedName>
        <fullName evidence="3">Uncharacterized protein</fullName>
    </submittedName>
</protein>
<keyword evidence="4" id="KW-1185">Reference proteome</keyword>
<evidence type="ECO:0000256" key="1">
    <source>
        <dbReference type="SAM" id="MobiDB-lite"/>
    </source>
</evidence>
<evidence type="ECO:0000256" key="2">
    <source>
        <dbReference type="SAM" id="Phobius"/>
    </source>
</evidence>
<reference evidence="3 4" key="1">
    <citation type="submission" date="2018-06" db="EMBL/GenBank/DDBJ databases">
        <title>Genomic Encyclopedia of Type Strains, Phase IV (KMG-IV): sequencing the most valuable type-strain genomes for metagenomic binning, comparative biology and taxonomic classification.</title>
        <authorList>
            <person name="Goeker M."/>
        </authorList>
    </citation>
    <scope>NUCLEOTIDE SEQUENCE [LARGE SCALE GENOMIC DNA]</scope>
    <source>
        <strain evidence="3 4">DSM 45479</strain>
    </source>
</reference>
<dbReference type="Proteomes" id="UP000248714">
    <property type="component" value="Unassembled WGS sequence"/>
</dbReference>
<feature type="transmembrane region" description="Helical" evidence="2">
    <location>
        <begin position="84"/>
        <end position="107"/>
    </location>
</feature>
<evidence type="ECO:0000313" key="4">
    <source>
        <dbReference type="Proteomes" id="UP000248714"/>
    </source>
</evidence>
<evidence type="ECO:0000313" key="3">
    <source>
        <dbReference type="EMBL" id="RAS65572.1"/>
    </source>
</evidence>
<proteinExistence type="predicted"/>
<dbReference type="RefSeq" id="WP_112227827.1">
    <property type="nucleotide sequence ID" value="NZ_QLTT01000004.1"/>
</dbReference>
<keyword evidence="2" id="KW-1133">Transmembrane helix</keyword>
<feature type="region of interest" description="Disordered" evidence="1">
    <location>
        <begin position="1"/>
        <end position="29"/>
    </location>
</feature>